<dbReference type="Pfam" id="PF07977">
    <property type="entry name" value="FabA"/>
    <property type="match status" value="2"/>
</dbReference>
<name>A0A2U1BA09_9BACT</name>
<dbReference type="Proteomes" id="UP000245959">
    <property type="component" value="Unassembled WGS sequence"/>
</dbReference>
<dbReference type="PANTHER" id="PTHR30272:SF1">
    <property type="entry name" value="3-HYDROXYACYL-[ACYL-CARRIER-PROTEIN] DEHYDRATASE"/>
    <property type="match status" value="1"/>
</dbReference>
<proteinExistence type="predicted"/>
<accession>A0A2U1BA09</accession>
<evidence type="ECO:0000313" key="3">
    <source>
        <dbReference type="Proteomes" id="UP000245959"/>
    </source>
</evidence>
<dbReference type="EMBL" id="QEKH01000002">
    <property type="protein sequence ID" value="PVY45514.1"/>
    <property type="molecule type" value="Genomic_DNA"/>
</dbReference>
<dbReference type="AlphaFoldDB" id="A0A2U1BA09"/>
<gene>
    <name evidence="2" type="ORF">C8D82_10285</name>
</gene>
<sequence length="306" mass="34132">MGQVFGTREIKAVLPQRYPMLMLDRAEQESEQKWIAVKNLTMNEIFFQGHFPNHPIMPGVLQVEAMKQLGELAVRSTLDPEGKNDVYMRVVEKVKFRRPNNPGDRMKVEAEIVEIRDNSEAVVKAKTMNNGGATCEATITLAVRPRKSATKMPELYGEFDKHAETPLDVLKIMSLVPHRYPFLLIDNIAKVDGDHVQAVKNVSVNEEIFSHCPDDYAVMPESLLCEIVAQSGCALVLSRPENVGKIGYFMSIDRAEIFEPVFPGDQLVIDITLPPGKSKFGKGTGTIKVDGKVVFEITLMFAIVDA</sequence>
<dbReference type="SUPFAM" id="SSF54637">
    <property type="entry name" value="Thioesterase/thiol ester dehydrase-isomerase"/>
    <property type="match status" value="2"/>
</dbReference>
<comment type="caution">
    <text evidence="2">The sequence shown here is derived from an EMBL/GenBank/DDBJ whole genome shotgun (WGS) entry which is preliminary data.</text>
</comment>
<dbReference type="GeneID" id="78293875"/>
<dbReference type="CDD" id="cd01288">
    <property type="entry name" value="FabZ"/>
    <property type="match status" value="2"/>
</dbReference>
<dbReference type="RefSeq" id="WP_133245012.1">
    <property type="nucleotide sequence ID" value="NZ_CAUBWW010000389.1"/>
</dbReference>
<dbReference type="NCBIfam" id="NF000582">
    <property type="entry name" value="PRK00006.1"/>
    <property type="match status" value="1"/>
</dbReference>
<dbReference type="InterPro" id="IPR013114">
    <property type="entry name" value="FabA_FabZ"/>
</dbReference>
<keyword evidence="3" id="KW-1185">Reference proteome</keyword>
<keyword evidence="1" id="KW-0456">Lyase</keyword>
<dbReference type="Gene3D" id="3.10.129.10">
    <property type="entry name" value="Hotdog Thioesterase"/>
    <property type="match status" value="2"/>
</dbReference>
<protein>
    <submittedName>
        <fullName evidence="2">3-hydroxymyristoyl/3-hydroxydecanoyl-(Acyl carrier protein) dehydratase</fullName>
    </submittedName>
</protein>
<dbReference type="GO" id="GO:0016829">
    <property type="term" value="F:lyase activity"/>
    <property type="evidence" value="ECO:0007669"/>
    <property type="project" value="UniProtKB-KW"/>
</dbReference>
<evidence type="ECO:0000313" key="2">
    <source>
        <dbReference type="EMBL" id="PVY45514.1"/>
    </source>
</evidence>
<dbReference type="PANTHER" id="PTHR30272">
    <property type="entry name" value="3-HYDROXYACYL-[ACYL-CARRIER-PROTEIN] DEHYDRATASE"/>
    <property type="match status" value="1"/>
</dbReference>
<organism evidence="2 3">
    <name type="scientific">Victivallis vadensis</name>
    <dbReference type="NCBI Taxonomy" id="172901"/>
    <lineage>
        <taxon>Bacteria</taxon>
        <taxon>Pseudomonadati</taxon>
        <taxon>Lentisphaerota</taxon>
        <taxon>Lentisphaeria</taxon>
        <taxon>Victivallales</taxon>
        <taxon>Victivallaceae</taxon>
        <taxon>Victivallis</taxon>
    </lineage>
</organism>
<dbReference type="InterPro" id="IPR029069">
    <property type="entry name" value="HotDog_dom_sf"/>
</dbReference>
<reference evidence="2 3" key="1">
    <citation type="submission" date="2018-04" db="EMBL/GenBank/DDBJ databases">
        <title>Genomic Encyclopedia of Type Strains, Phase IV (KMG-IV): sequencing the most valuable type-strain genomes for metagenomic binning, comparative biology and taxonomic classification.</title>
        <authorList>
            <person name="Goeker M."/>
        </authorList>
    </citation>
    <scope>NUCLEOTIDE SEQUENCE [LARGE SCALE GENOMIC DNA]</scope>
    <source>
        <strain evidence="2 3">DSM 14823</strain>
    </source>
</reference>
<evidence type="ECO:0000256" key="1">
    <source>
        <dbReference type="ARBA" id="ARBA00023239"/>
    </source>
</evidence>